<dbReference type="RefSeq" id="WP_012506071.1">
    <property type="nucleotide sequence ID" value="NC_011059.1"/>
</dbReference>
<dbReference type="HAMAP" id="MF_01274">
    <property type="entry name" value="Pantothen_kinase_3"/>
    <property type="match status" value="1"/>
</dbReference>
<dbReference type="GO" id="GO:0004594">
    <property type="term" value="F:pantothenate kinase activity"/>
    <property type="evidence" value="ECO:0007669"/>
    <property type="project" value="UniProtKB-UniRule"/>
</dbReference>
<dbReference type="PANTHER" id="PTHR34265">
    <property type="entry name" value="TYPE III PANTOTHENATE KINASE"/>
    <property type="match status" value="1"/>
</dbReference>
<dbReference type="CDD" id="cd24015">
    <property type="entry name" value="ASKHA_NBD_PanK-III"/>
    <property type="match status" value="1"/>
</dbReference>
<dbReference type="EC" id="2.7.1.33" evidence="6 16"/>
<feature type="active site" description="Proton acceptor" evidence="16">
    <location>
        <position position="108"/>
    </location>
</feature>
<dbReference type="GO" id="GO:0005737">
    <property type="term" value="C:cytoplasm"/>
    <property type="evidence" value="ECO:0007669"/>
    <property type="project" value="UniProtKB-SubCell"/>
</dbReference>
<evidence type="ECO:0000256" key="13">
    <source>
        <dbReference type="ARBA" id="ARBA00022993"/>
    </source>
</evidence>
<organism evidence="17 18">
    <name type="scientific">Prosthecochloris aestuarii (strain DSM 271 / SK 413)</name>
    <dbReference type="NCBI Taxonomy" id="290512"/>
    <lineage>
        <taxon>Bacteria</taxon>
        <taxon>Pseudomonadati</taxon>
        <taxon>Chlorobiota</taxon>
        <taxon>Chlorobiia</taxon>
        <taxon>Chlorobiales</taxon>
        <taxon>Chlorobiaceae</taxon>
        <taxon>Prosthecochloris</taxon>
    </lineage>
</organism>
<dbReference type="NCBIfam" id="NF009849">
    <property type="entry name" value="PRK13320.1-1"/>
    <property type="match status" value="1"/>
</dbReference>
<accession>B4S901</accession>
<evidence type="ECO:0000256" key="12">
    <source>
        <dbReference type="ARBA" id="ARBA00022958"/>
    </source>
</evidence>
<dbReference type="AlphaFoldDB" id="B4S901"/>
<comment type="similarity">
    <text evidence="14 16">Belongs to the type III pantothenate kinase family.</text>
</comment>
<evidence type="ECO:0000256" key="10">
    <source>
        <dbReference type="ARBA" id="ARBA00022777"/>
    </source>
</evidence>
<evidence type="ECO:0000256" key="7">
    <source>
        <dbReference type="ARBA" id="ARBA00022490"/>
    </source>
</evidence>
<dbReference type="GO" id="GO:0005524">
    <property type="term" value="F:ATP binding"/>
    <property type="evidence" value="ECO:0007669"/>
    <property type="project" value="UniProtKB-UniRule"/>
</dbReference>
<comment type="cofactor">
    <cofactor evidence="2">
        <name>K(+)</name>
        <dbReference type="ChEBI" id="CHEBI:29103"/>
    </cofactor>
</comment>
<keyword evidence="9 16" id="KW-0547">Nucleotide-binding</keyword>
<feature type="binding site" evidence="16">
    <location>
        <position position="99"/>
    </location>
    <ligand>
        <name>substrate</name>
    </ligand>
</feature>
<dbReference type="GO" id="GO:0015937">
    <property type="term" value="P:coenzyme A biosynthetic process"/>
    <property type="evidence" value="ECO:0007669"/>
    <property type="project" value="UniProtKB-UniRule"/>
</dbReference>
<comment type="subunit">
    <text evidence="5 16">Homodimer.</text>
</comment>
<protein>
    <recommendedName>
        <fullName evidence="15 16">Type III pantothenate kinase</fullName>
        <ecNumber evidence="6 16">2.7.1.33</ecNumber>
    </recommendedName>
    <alternativeName>
        <fullName evidence="16">PanK-III</fullName>
    </alternativeName>
    <alternativeName>
        <fullName evidence="16">Pantothenic acid kinase</fullName>
    </alternativeName>
</protein>
<evidence type="ECO:0000256" key="6">
    <source>
        <dbReference type="ARBA" id="ARBA00012102"/>
    </source>
</evidence>
<comment type="cofactor">
    <cofactor evidence="16">
        <name>NH4(+)</name>
        <dbReference type="ChEBI" id="CHEBI:28938"/>
    </cofactor>
    <cofactor evidence="16">
        <name>K(+)</name>
        <dbReference type="ChEBI" id="CHEBI:29103"/>
    </cofactor>
    <text evidence="16">A monovalent cation. Ammonium or potassium.</text>
</comment>
<evidence type="ECO:0000256" key="2">
    <source>
        <dbReference type="ARBA" id="ARBA00001958"/>
    </source>
</evidence>
<feature type="binding site" evidence="16">
    <location>
        <position position="184"/>
    </location>
    <ligand>
        <name>substrate</name>
    </ligand>
</feature>
<comment type="subcellular location">
    <subcellularLocation>
        <location evidence="3 16">Cytoplasm</location>
    </subcellularLocation>
</comment>
<evidence type="ECO:0000256" key="8">
    <source>
        <dbReference type="ARBA" id="ARBA00022679"/>
    </source>
</evidence>
<dbReference type="PANTHER" id="PTHR34265:SF1">
    <property type="entry name" value="TYPE III PANTOTHENATE KINASE"/>
    <property type="match status" value="1"/>
</dbReference>
<reference evidence="17" key="1">
    <citation type="submission" date="2008-06" db="EMBL/GenBank/DDBJ databases">
        <title>Complete sequence of chromosome of Prosthecochloris aestuarii DSM 271.</title>
        <authorList>
            <consortium name="US DOE Joint Genome Institute"/>
            <person name="Lucas S."/>
            <person name="Copeland A."/>
            <person name="Lapidus A."/>
            <person name="Glavina del Rio T."/>
            <person name="Dalin E."/>
            <person name="Tice H."/>
            <person name="Bruce D."/>
            <person name="Goodwin L."/>
            <person name="Pitluck S."/>
            <person name="Schmutz J."/>
            <person name="Larimer F."/>
            <person name="Land M."/>
            <person name="Hauser L."/>
            <person name="Kyrpides N."/>
            <person name="Anderson I."/>
            <person name="Liu Z."/>
            <person name="Li T."/>
            <person name="Zhao F."/>
            <person name="Overmann J."/>
            <person name="Bryant D.A."/>
            <person name="Richardson P."/>
        </authorList>
    </citation>
    <scope>NUCLEOTIDE SEQUENCE [LARGE SCALE GENOMIC DNA]</scope>
    <source>
        <strain evidence="17">DSM 271</strain>
    </source>
</reference>
<dbReference type="Pfam" id="PF03309">
    <property type="entry name" value="Pan_kinase"/>
    <property type="match status" value="1"/>
</dbReference>
<feature type="binding site" evidence="16">
    <location>
        <position position="129"/>
    </location>
    <ligand>
        <name>K(+)</name>
        <dbReference type="ChEBI" id="CHEBI:29103"/>
    </ligand>
</feature>
<evidence type="ECO:0000256" key="15">
    <source>
        <dbReference type="ARBA" id="ARBA00040883"/>
    </source>
</evidence>
<evidence type="ECO:0000256" key="9">
    <source>
        <dbReference type="ARBA" id="ARBA00022741"/>
    </source>
</evidence>
<dbReference type="UniPathway" id="UPA00241">
    <property type="reaction ID" value="UER00352"/>
</dbReference>
<dbReference type="HOGENOM" id="CLU_066627_1_0_10"/>
<dbReference type="STRING" id="290512.Paes_1518"/>
<evidence type="ECO:0000256" key="11">
    <source>
        <dbReference type="ARBA" id="ARBA00022840"/>
    </source>
</evidence>
<gene>
    <name evidence="16" type="primary">coaX</name>
    <name evidence="17" type="ordered locus">Paes_1518</name>
</gene>
<dbReference type="InterPro" id="IPR004619">
    <property type="entry name" value="Type_III_PanK"/>
</dbReference>
<dbReference type="KEGG" id="paa:Paes_1518"/>
<dbReference type="GO" id="GO:0046872">
    <property type="term" value="F:metal ion binding"/>
    <property type="evidence" value="ECO:0007669"/>
    <property type="project" value="UniProtKB-KW"/>
</dbReference>
<evidence type="ECO:0000256" key="5">
    <source>
        <dbReference type="ARBA" id="ARBA00011738"/>
    </source>
</evidence>
<dbReference type="eggNOG" id="COG1521">
    <property type="taxonomic scope" value="Bacteria"/>
</dbReference>
<keyword evidence="18" id="KW-1185">Reference proteome</keyword>
<evidence type="ECO:0000313" key="17">
    <source>
        <dbReference type="EMBL" id="ACF46538.1"/>
    </source>
</evidence>
<keyword evidence="11 16" id="KW-0067">ATP-binding</keyword>
<comment type="pathway">
    <text evidence="4 16">Cofactor biosynthesis; coenzyme A biosynthesis; CoA from (R)-pantothenate: step 1/5.</text>
</comment>
<keyword evidence="16" id="KW-0479">Metal-binding</keyword>
<name>B4S901_PROA2</name>
<comment type="function">
    <text evidence="16">Catalyzes the phosphorylation of pantothenate (Pan), the first step in CoA biosynthesis.</text>
</comment>
<dbReference type="SUPFAM" id="SSF53067">
    <property type="entry name" value="Actin-like ATPase domain"/>
    <property type="match status" value="2"/>
</dbReference>
<evidence type="ECO:0000256" key="16">
    <source>
        <dbReference type="HAMAP-Rule" id="MF_01274"/>
    </source>
</evidence>
<keyword evidence="8 16" id="KW-0808">Transferase</keyword>
<dbReference type="NCBIfam" id="TIGR00671">
    <property type="entry name" value="baf"/>
    <property type="match status" value="1"/>
</dbReference>
<comment type="catalytic activity">
    <reaction evidence="1 16">
        <text>(R)-pantothenate + ATP = (R)-4'-phosphopantothenate + ADP + H(+)</text>
        <dbReference type="Rhea" id="RHEA:16373"/>
        <dbReference type="ChEBI" id="CHEBI:10986"/>
        <dbReference type="ChEBI" id="CHEBI:15378"/>
        <dbReference type="ChEBI" id="CHEBI:29032"/>
        <dbReference type="ChEBI" id="CHEBI:30616"/>
        <dbReference type="ChEBI" id="CHEBI:456216"/>
        <dbReference type="EC" id="2.7.1.33"/>
    </reaction>
</comment>
<evidence type="ECO:0000313" key="18">
    <source>
        <dbReference type="Proteomes" id="UP000002725"/>
    </source>
</evidence>
<dbReference type="InterPro" id="IPR043129">
    <property type="entry name" value="ATPase_NBD"/>
</dbReference>
<evidence type="ECO:0000256" key="3">
    <source>
        <dbReference type="ARBA" id="ARBA00004496"/>
    </source>
</evidence>
<feature type="binding site" evidence="16">
    <location>
        <begin position="9"/>
        <end position="16"/>
    </location>
    <ligand>
        <name>ATP</name>
        <dbReference type="ChEBI" id="CHEBI:30616"/>
    </ligand>
</feature>
<dbReference type="Gene3D" id="3.30.420.40">
    <property type="match status" value="2"/>
</dbReference>
<keyword evidence="12 16" id="KW-0630">Potassium</keyword>
<evidence type="ECO:0000256" key="4">
    <source>
        <dbReference type="ARBA" id="ARBA00005225"/>
    </source>
</evidence>
<sequence length="260" mass="28251">MREALLIIEIGNSSTDIAVFQQDRCLECLRVPTISLASLRDIESSLNELLQRHQTIRVAGVCSVVPRLTDLFAVALKELFSMRIVGIDSTLDLPFRFEYSPRESFGPDRIALLAISAGIYPQKAVIAVDIGTAMTFDVLDSSHRYRGGMILPGIDLMAFSLHDRTARLPLVRISDSASLLGRSTESCIRSGIYWGCIKQVDGILGEIRDFLQTETGDTDVEVLMTGGNCRMVASGLSVAVTVDEHAVLKGAGMLVGMNSA</sequence>
<evidence type="ECO:0000256" key="1">
    <source>
        <dbReference type="ARBA" id="ARBA00001206"/>
    </source>
</evidence>
<feature type="binding site" evidence="16">
    <location>
        <begin position="106"/>
        <end position="109"/>
    </location>
    <ligand>
        <name>substrate</name>
    </ligand>
</feature>
<keyword evidence="7 16" id="KW-0963">Cytoplasm</keyword>
<evidence type="ECO:0000256" key="14">
    <source>
        <dbReference type="ARBA" id="ARBA00038036"/>
    </source>
</evidence>
<dbReference type="Proteomes" id="UP000002725">
    <property type="component" value="Chromosome"/>
</dbReference>
<keyword evidence="10 16" id="KW-0418">Kinase</keyword>
<proteinExistence type="inferred from homology"/>
<keyword evidence="13 16" id="KW-0173">Coenzyme A biosynthesis</keyword>
<dbReference type="EMBL" id="CP001108">
    <property type="protein sequence ID" value="ACF46538.1"/>
    <property type="molecule type" value="Genomic_DNA"/>
</dbReference>
<feature type="binding site" evidence="16">
    <location>
        <position position="132"/>
    </location>
    <ligand>
        <name>ATP</name>
        <dbReference type="ChEBI" id="CHEBI:30616"/>
    </ligand>
</feature>